<keyword evidence="6" id="KW-0406">Ion transport</keyword>
<keyword evidence="5 8" id="KW-1133">Transmembrane helix</keyword>
<dbReference type="GO" id="GO:0030001">
    <property type="term" value="P:metal ion transport"/>
    <property type="evidence" value="ECO:0007669"/>
    <property type="project" value="UniProtKB-ARBA"/>
</dbReference>
<evidence type="ECO:0000256" key="7">
    <source>
        <dbReference type="ARBA" id="ARBA00023136"/>
    </source>
</evidence>
<evidence type="ECO:0000256" key="4">
    <source>
        <dbReference type="ARBA" id="ARBA00022692"/>
    </source>
</evidence>
<organism evidence="9 10">
    <name type="scientific">Chelatococcus caeni</name>
    <dbReference type="NCBI Taxonomy" id="1348468"/>
    <lineage>
        <taxon>Bacteria</taxon>
        <taxon>Pseudomonadati</taxon>
        <taxon>Pseudomonadota</taxon>
        <taxon>Alphaproteobacteria</taxon>
        <taxon>Hyphomicrobiales</taxon>
        <taxon>Chelatococcaceae</taxon>
        <taxon>Chelatococcus</taxon>
    </lineage>
</organism>
<comment type="caution">
    <text evidence="9">The sequence shown here is derived from an EMBL/GenBank/DDBJ whole genome shotgun (WGS) entry which is preliminary data.</text>
</comment>
<evidence type="ECO:0000256" key="1">
    <source>
        <dbReference type="ARBA" id="ARBA00004651"/>
    </source>
</evidence>
<evidence type="ECO:0000256" key="5">
    <source>
        <dbReference type="ARBA" id="ARBA00022989"/>
    </source>
</evidence>
<name>A0A840BS56_9HYPH</name>
<dbReference type="RefSeq" id="WP_183316001.1">
    <property type="nucleotide sequence ID" value="NZ_JACIEN010000001.1"/>
</dbReference>
<feature type="transmembrane region" description="Helical" evidence="8">
    <location>
        <begin position="295"/>
        <end position="327"/>
    </location>
</feature>
<keyword evidence="10" id="KW-1185">Reference proteome</keyword>
<keyword evidence="4 8" id="KW-0812">Transmembrane</keyword>
<dbReference type="PANTHER" id="PTHR32024:SF1">
    <property type="entry name" value="KTR SYSTEM POTASSIUM UPTAKE PROTEIN B"/>
    <property type="match status" value="1"/>
</dbReference>
<feature type="transmembrane region" description="Helical" evidence="8">
    <location>
        <begin position="188"/>
        <end position="215"/>
    </location>
</feature>
<feature type="transmembrane region" description="Helical" evidence="8">
    <location>
        <begin position="404"/>
        <end position="426"/>
    </location>
</feature>
<sequence length="443" mass="47248">MQHPIQHPARLVPLAFLLAILVGTLLLMLPLSHPGDTGAPFLTALFTATSAICVTGLIVQDTPTYWSPFGQAVILLLIQVGGFGIMTSASLLGLLVTRRLGLTRRIIAQAETKSLTLGDVAGVLRLIFIVTISVELLVTAVLTLRLHYGYGAPWSEALWHGLFQAVSAFNNAGFSTYSDSLSGFAADALFLVPIMAAVVIGGLGFPVLFELWRGLRQPARWSIHTKITIFGTALLLLVGLVAVVGYEWNNPATLGPFAWPEKLLNAASHSVMTRTAGFNSIDVGSMRLETLTVTFALMLIGGGSAGTAGGIKVTTFFLLGFVVWAEVRGQNDTTAFRRRIGTHVQRQALTVVLLATALITLGILTLLSITDFPLHDITFEVISAFATVGLSTGITGDLPAAGQLVVIVLMFVGRVGTITLASALALQERHVPFRYPEERPIVG</sequence>
<protein>
    <submittedName>
        <fullName evidence="9">Potassium uptake TrkH family protein</fullName>
    </submittedName>
</protein>
<evidence type="ECO:0000313" key="9">
    <source>
        <dbReference type="EMBL" id="MBB4016225.1"/>
    </source>
</evidence>
<feature type="transmembrane region" description="Helical" evidence="8">
    <location>
        <begin position="123"/>
        <end position="144"/>
    </location>
</feature>
<evidence type="ECO:0000313" key="10">
    <source>
        <dbReference type="Proteomes" id="UP000577362"/>
    </source>
</evidence>
<feature type="transmembrane region" description="Helical" evidence="8">
    <location>
        <begin position="41"/>
        <end position="60"/>
    </location>
</feature>
<gene>
    <name evidence="9" type="ORF">GGR16_001231</name>
</gene>
<dbReference type="Proteomes" id="UP000577362">
    <property type="component" value="Unassembled WGS sequence"/>
</dbReference>
<dbReference type="GO" id="GO:0005886">
    <property type="term" value="C:plasma membrane"/>
    <property type="evidence" value="ECO:0007669"/>
    <property type="project" value="UniProtKB-SubCell"/>
</dbReference>
<dbReference type="AlphaFoldDB" id="A0A840BS56"/>
<comment type="subcellular location">
    <subcellularLocation>
        <location evidence="1">Cell membrane</location>
        <topology evidence="1">Multi-pass membrane protein</topology>
    </subcellularLocation>
</comment>
<keyword evidence="2" id="KW-0813">Transport</keyword>
<evidence type="ECO:0000256" key="3">
    <source>
        <dbReference type="ARBA" id="ARBA00022475"/>
    </source>
</evidence>
<feature type="transmembrane region" description="Helical" evidence="8">
    <location>
        <begin position="348"/>
        <end position="369"/>
    </location>
</feature>
<dbReference type="PANTHER" id="PTHR32024">
    <property type="entry name" value="TRK SYSTEM POTASSIUM UPTAKE PROTEIN TRKG-RELATED"/>
    <property type="match status" value="1"/>
</dbReference>
<keyword evidence="3" id="KW-1003">Cell membrane</keyword>
<evidence type="ECO:0000256" key="8">
    <source>
        <dbReference type="SAM" id="Phobius"/>
    </source>
</evidence>
<dbReference type="GO" id="GO:0008324">
    <property type="term" value="F:monoatomic cation transmembrane transporter activity"/>
    <property type="evidence" value="ECO:0007669"/>
    <property type="project" value="InterPro"/>
</dbReference>
<keyword evidence="7 8" id="KW-0472">Membrane</keyword>
<feature type="transmembrane region" description="Helical" evidence="8">
    <location>
        <begin position="72"/>
        <end position="96"/>
    </location>
</feature>
<dbReference type="InterPro" id="IPR003445">
    <property type="entry name" value="Cat_transpt"/>
</dbReference>
<dbReference type="EMBL" id="JACIEN010000001">
    <property type="protein sequence ID" value="MBB4016225.1"/>
    <property type="molecule type" value="Genomic_DNA"/>
</dbReference>
<feature type="transmembrane region" description="Helical" evidence="8">
    <location>
        <begin position="12"/>
        <end position="29"/>
    </location>
</feature>
<evidence type="ECO:0000256" key="6">
    <source>
        <dbReference type="ARBA" id="ARBA00023065"/>
    </source>
</evidence>
<proteinExistence type="predicted"/>
<feature type="transmembrane region" description="Helical" evidence="8">
    <location>
        <begin position="227"/>
        <end position="246"/>
    </location>
</feature>
<dbReference type="Pfam" id="PF02386">
    <property type="entry name" value="TrkH"/>
    <property type="match status" value="1"/>
</dbReference>
<accession>A0A840BS56</accession>
<reference evidence="9 10" key="1">
    <citation type="submission" date="2020-08" db="EMBL/GenBank/DDBJ databases">
        <title>Genomic Encyclopedia of Type Strains, Phase IV (KMG-IV): sequencing the most valuable type-strain genomes for metagenomic binning, comparative biology and taxonomic classification.</title>
        <authorList>
            <person name="Goeker M."/>
        </authorList>
    </citation>
    <scope>NUCLEOTIDE SEQUENCE [LARGE SCALE GENOMIC DNA]</scope>
    <source>
        <strain evidence="9 10">DSM 103737</strain>
    </source>
</reference>
<evidence type="ECO:0000256" key="2">
    <source>
        <dbReference type="ARBA" id="ARBA00022448"/>
    </source>
</evidence>